<dbReference type="SUPFAM" id="SSF53822">
    <property type="entry name" value="Periplasmic binding protein-like I"/>
    <property type="match status" value="1"/>
</dbReference>
<comment type="caution">
    <text evidence="2">The sequence shown here is derived from an EMBL/GenBank/DDBJ whole genome shotgun (WGS) entry which is preliminary data.</text>
</comment>
<protein>
    <recommendedName>
        <fullName evidence="4">Amino acid ABC transporter substrate-binding protein</fullName>
    </recommendedName>
</protein>
<keyword evidence="3" id="KW-1185">Reference proteome</keyword>
<evidence type="ECO:0000256" key="1">
    <source>
        <dbReference type="SAM" id="SignalP"/>
    </source>
</evidence>
<dbReference type="Gene3D" id="1.25.40.10">
    <property type="entry name" value="Tetratricopeptide repeat domain"/>
    <property type="match status" value="1"/>
</dbReference>
<dbReference type="RefSeq" id="WP_238808285.1">
    <property type="nucleotide sequence ID" value="NZ_CAKLPY010000004.1"/>
</dbReference>
<dbReference type="InterPro" id="IPR011990">
    <property type="entry name" value="TPR-like_helical_dom_sf"/>
</dbReference>
<evidence type="ECO:0000313" key="3">
    <source>
        <dbReference type="Proteomes" id="UP000837932"/>
    </source>
</evidence>
<name>A0ABM9AU31_9BACT</name>
<accession>A0ABM9AU31</accession>
<dbReference type="Gene3D" id="3.40.50.2300">
    <property type="match status" value="2"/>
</dbReference>
<organism evidence="2 3">
    <name type="scientific">Emticicia aquatica</name>
    <dbReference type="NCBI Taxonomy" id="1681835"/>
    <lineage>
        <taxon>Bacteria</taxon>
        <taxon>Pseudomonadati</taxon>
        <taxon>Bacteroidota</taxon>
        <taxon>Cytophagia</taxon>
        <taxon>Cytophagales</taxon>
        <taxon>Leadbetterellaceae</taxon>
        <taxon>Emticicia</taxon>
    </lineage>
</organism>
<dbReference type="Proteomes" id="UP000837932">
    <property type="component" value="Unassembled WGS sequence"/>
</dbReference>
<evidence type="ECO:0000313" key="2">
    <source>
        <dbReference type="EMBL" id="CAH0997536.1"/>
    </source>
</evidence>
<reference evidence="2" key="1">
    <citation type="submission" date="2021-12" db="EMBL/GenBank/DDBJ databases">
        <authorList>
            <person name="Rodrigo-Torres L."/>
            <person name="Arahal R. D."/>
            <person name="Lucena T."/>
        </authorList>
    </citation>
    <scope>NUCLEOTIDE SEQUENCE</scope>
    <source>
        <strain evidence="2">CECT 8858</strain>
    </source>
</reference>
<keyword evidence="1" id="KW-0732">Signal</keyword>
<feature type="signal peptide" evidence="1">
    <location>
        <begin position="1"/>
        <end position="19"/>
    </location>
</feature>
<evidence type="ECO:0008006" key="4">
    <source>
        <dbReference type="Google" id="ProtNLM"/>
    </source>
</evidence>
<proteinExistence type="predicted"/>
<dbReference type="SUPFAM" id="SSF48452">
    <property type="entry name" value="TPR-like"/>
    <property type="match status" value="1"/>
</dbReference>
<dbReference type="InterPro" id="IPR028082">
    <property type="entry name" value="Peripla_BP_I"/>
</dbReference>
<dbReference type="EMBL" id="CAKLPY010000004">
    <property type="protein sequence ID" value="CAH0997536.1"/>
    <property type="molecule type" value="Genomic_DNA"/>
</dbReference>
<feature type="chain" id="PRO_5047122769" description="Amino acid ABC transporter substrate-binding protein" evidence="1">
    <location>
        <begin position="20"/>
        <end position="557"/>
    </location>
</feature>
<gene>
    <name evidence="2" type="ORF">EMA8858_03670</name>
</gene>
<sequence>MKRSSSLFILLLVSYALVAQQVTLSEKDYALKYKKAVQLYADQQYFEAQSELIPLTNRKYNNTMVPYSHYYYALCSFKINKFFDSRVVLRQLFERYPDWNKIDEAYYLYANAALSDNYVDEAMQYINRISSNTLKKDSENMQYFHLSKITDRTQLKQLHQKFPNNHVIAQILVDNIQKSKNVSKEDLEISDRLTNQFNLGETIGTSKKNSTKKDTKGVVNVAVLLPFRLLDFDPSKSNRANQYIYDMYEGMKLAKEKLETEQINVNLFTFDIDRDATLISELVNNNQFINLDLLIGPLYPEANKIANAFAKENGVIQVHPLSNNQQLVANEKTTFLASPSYEMQAKKAIEYMNGQVITRSVAIYFGNTRKDSTFAYAYRDKALVSGFDVITIKKFTNAEDIDVRRKPGHIFISGSDATFGPKVINALDKKKIVVPMIAAASAFDFESSSINIFNRPLSLIQLDYINRDKEEVKNFRSIYFNAQNITPSYYGYWGHDMLLFYARMINNGKNRIRTSLNAIEYTQGYTLDGFDYTNGSNENQIVPIIKFQDGKFVEVMR</sequence>